<evidence type="ECO:0000256" key="10">
    <source>
        <dbReference type="ARBA" id="ARBA00023160"/>
    </source>
</evidence>
<keyword evidence="7 11" id="KW-0560">Oxidoreductase</keyword>
<name>W4H1E6_APHAT</name>
<evidence type="ECO:0000256" key="7">
    <source>
        <dbReference type="ARBA" id="ARBA00023002"/>
    </source>
</evidence>
<evidence type="ECO:0000256" key="2">
    <source>
        <dbReference type="ARBA" id="ARBA00009295"/>
    </source>
</evidence>
<evidence type="ECO:0000256" key="11">
    <source>
        <dbReference type="RuleBase" id="RU000581"/>
    </source>
</evidence>
<organism evidence="14">
    <name type="scientific">Aphanomyces astaci</name>
    <name type="common">Crayfish plague agent</name>
    <dbReference type="NCBI Taxonomy" id="112090"/>
    <lineage>
        <taxon>Eukaryota</taxon>
        <taxon>Sar</taxon>
        <taxon>Stramenopiles</taxon>
        <taxon>Oomycota</taxon>
        <taxon>Saprolegniomycetes</taxon>
        <taxon>Saprolegniales</taxon>
        <taxon>Verrucalvaceae</taxon>
        <taxon>Aphanomyces</taxon>
    </lineage>
</organism>
<feature type="compositionally biased region" description="Polar residues" evidence="12">
    <location>
        <begin position="380"/>
        <end position="392"/>
    </location>
</feature>
<comment type="subcellular location">
    <subcellularLocation>
        <location evidence="1">Membrane</location>
        <topology evidence="1">Multi-pass membrane protein</topology>
    </subcellularLocation>
</comment>
<evidence type="ECO:0000256" key="4">
    <source>
        <dbReference type="ARBA" id="ARBA00022692"/>
    </source>
</evidence>
<gene>
    <name evidence="14" type="ORF">H257_02936</name>
</gene>
<evidence type="ECO:0000256" key="12">
    <source>
        <dbReference type="SAM" id="MobiDB-lite"/>
    </source>
</evidence>
<proteinExistence type="inferred from homology"/>
<keyword evidence="9 13" id="KW-0472">Membrane</keyword>
<dbReference type="GO" id="GO:0004768">
    <property type="term" value="F:stearoyl-CoA 9-desaturase activity"/>
    <property type="evidence" value="ECO:0007669"/>
    <property type="project" value="TreeGrafter"/>
</dbReference>
<keyword evidence="6 13" id="KW-1133">Transmembrane helix</keyword>
<dbReference type="GeneID" id="20804932"/>
<feature type="region of interest" description="Disordered" evidence="12">
    <location>
        <begin position="369"/>
        <end position="392"/>
    </location>
</feature>
<evidence type="ECO:0000256" key="8">
    <source>
        <dbReference type="ARBA" id="ARBA00023098"/>
    </source>
</evidence>
<dbReference type="VEuPathDB" id="FungiDB:H257_02936"/>
<evidence type="ECO:0000256" key="5">
    <source>
        <dbReference type="ARBA" id="ARBA00022832"/>
    </source>
</evidence>
<dbReference type="AlphaFoldDB" id="W4H1E6"/>
<sequence length="392" mass="44408">MTPPSPHLFTTFHHPRCDRHESSCDITTSFWMIQSLLSHTSQNVISQLMWWFHLPTSSSSASIAASFISCVSRVNFSMALYIATSHVLAIFALQVLPSCRWQTLVFTGMLFYTGVLGVTAGAHRLWAHKSYKAHGLVRVVLMLWQSTSLQGSIFDWSRWHRLHHKFAETDLDPHNIHRGLFYAHMGWLVMRPTSRMVAAVAAVPCDDLLQDWVVAMQHRFHWVLNPIMCFAMPVAVSSFLWREDWTTALLVAGFLRQVLVMHATCVANSVTHIVGSKPYNAVLSARDSLWVALVSLGEGYQNWHHQFPQDYAAAEDECPWQFNATKAFIDGCAMAGLAGHRQRALHLWGQKKYVLRSRLLDELRPFRTCNPSSTSSTSSHVGTRLSSETMKN</sequence>
<comment type="cofactor">
    <cofactor evidence="11">
        <name>Fe(2+)</name>
        <dbReference type="ChEBI" id="CHEBI:29033"/>
    </cofactor>
</comment>
<feature type="transmembrane region" description="Helical" evidence="13">
    <location>
        <begin position="50"/>
        <end position="71"/>
    </location>
</feature>
<evidence type="ECO:0000256" key="9">
    <source>
        <dbReference type="ARBA" id="ARBA00023136"/>
    </source>
</evidence>
<dbReference type="GO" id="GO:0005789">
    <property type="term" value="C:endoplasmic reticulum membrane"/>
    <property type="evidence" value="ECO:0007669"/>
    <property type="project" value="TreeGrafter"/>
</dbReference>
<feature type="transmembrane region" description="Helical" evidence="13">
    <location>
        <begin position="78"/>
        <end position="97"/>
    </location>
</feature>
<dbReference type="EMBL" id="KI913118">
    <property type="protein sequence ID" value="ETV85059.1"/>
    <property type="molecule type" value="Genomic_DNA"/>
</dbReference>
<feature type="transmembrane region" description="Helical" evidence="13">
    <location>
        <begin position="103"/>
        <end position="122"/>
    </location>
</feature>
<dbReference type="PRINTS" id="PR00075">
    <property type="entry name" value="FACDDSATRASE"/>
</dbReference>
<dbReference type="GO" id="GO:0005506">
    <property type="term" value="F:iron ion binding"/>
    <property type="evidence" value="ECO:0007669"/>
    <property type="project" value="TreeGrafter"/>
</dbReference>
<dbReference type="OrthoDB" id="10260134at2759"/>
<dbReference type="InterPro" id="IPR015876">
    <property type="entry name" value="Acyl-CoA_DS"/>
</dbReference>
<evidence type="ECO:0000256" key="6">
    <source>
        <dbReference type="ARBA" id="ARBA00022989"/>
    </source>
</evidence>
<keyword evidence="10 11" id="KW-0275">Fatty acid biosynthesis</keyword>
<feature type="transmembrane region" description="Helical" evidence="13">
    <location>
        <begin position="222"/>
        <end position="241"/>
    </location>
</feature>
<dbReference type="STRING" id="112090.W4H1E6"/>
<evidence type="ECO:0000256" key="13">
    <source>
        <dbReference type="SAM" id="Phobius"/>
    </source>
</evidence>
<keyword evidence="4 11" id="KW-0812">Transmembrane</keyword>
<evidence type="ECO:0000313" key="14">
    <source>
        <dbReference type="EMBL" id="ETV85059.1"/>
    </source>
</evidence>
<dbReference type="RefSeq" id="XP_009825077.1">
    <property type="nucleotide sequence ID" value="XM_009826775.1"/>
</dbReference>
<dbReference type="GO" id="GO:0006636">
    <property type="term" value="P:unsaturated fatty acid biosynthetic process"/>
    <property type="evidence" value="ECO:0007669"/>
    <property type="project" value="TreeGrafter"/>
</dbReference>
<evidence type="ECO:0000256" key="1">
    <source>
        <dbReference type="ARBA" id="ARBA00004141"/>
    </source>
</evidence>
<dbReference type="CDD" id="cd03505">
    <property type="entry name" value="Delta9-FADS-like"/>
    <property type="match status" value="1"/>
</dbReference>
<dbReference type="PANTHER" id="PTHR11351">
    <property type="entry name" value="ACYL-COA DESATURASE"/>
    <property type="match status" value="1"/>
</dbReference>
<accession>W4H1E6</accession>
<keyword evidence="3 11" id="KW-0444">Lipid biosynthesis</keyword>
<protein>
    <submittedName>
        <fullName evidence="14">Uncharacterized protein</fullName>
    </submittedName>
</protein>
<reference evidence="14" key="1">
    <citation type="submission" date="2013-12" db="EMBL/GenBank/DDBJ databases">
        <title>The Genome Sequence of Aphanomyces astaci APO3.</title>
        <authorList>
            <consortium name="The Broad Institute Genomics Platform"/>
            <person name="Russ C."/>
            <person name="Tyler B."/>
            <person name="van West P."/>
            <person name="Dieguez-Uribeondo J."/>
            <person name="Young S.K."/>
            <person name="Zeng Q."/>
            <person name="Gargeya S."/>
            <person name="Fitzgerald M."/>
            <person name="Abouelleil A."/>
            <person name="Alvarado L."/>
            <person name="Chapman S.B."/>
            <person name="Gainer-Dewar J."/>
            <person name="Goldberg J."/>
            <person name="Griggs A."/>
            <person name="Gujja S."/>
            <person name="Hansen M."/>
            <person name="Howarth C."/>
            <person name="Imamovic A."/>
            <person name="Ireland A."/>
            <person name="Larimer J."/>
            <person name="McCowan C."/>
            <person name="Murphy C."/>
            <person name="Pearson M."/>
            <person name="Poon T.W."/>
            <person name="Priest M."/>
            <person name="Roberts A."/>
            <person name="Saif S."/>
            <person name="Shea T."/>
            <person name="Sykes S."/>
            <person name="Wortman J."/>
            <person name="Nusbaum C."/>
            <person name="Birren B."/>
        </authorList>
    </citation>
    <scope>NUCLEOTIDE SEQUENCE [LARGE SCALE GENOMIC DNA]</scope>
    <source>
        <strain evidence="14">APO3</strain>
    </source>
</reference>
<evidence type="ECO:0000256" key="3">
    <source>
        <dbReference type="ARBA" id="ARBA00022516"/>
    </source>
</evidence>
<dbReference type="PANTHER" id="PTHR11351:SF31">
    <property type="entry name" value="DESATURASE 1, ISOFORM A-RELATED"/>
    <property type="match status" value="1"/>
</dbReference>
<keyword evidence="5" id="KW-0276">Fatty acid metabolism</keyword>
<comment type="domain">
    <text evidence="11">The histidine box domains are involved in binding the catalytic metal ions.</text>
</comment>
<keyword evidence="8" id="KW-0443">Lipid metabolism</keyword>
<comment type="similarity">
    <text evidence="2 11">Belongs to the fatty acid desaturase type 1 family.</text>
</comment>